<proteinExistence type="predicted"/>
<dbReference type="Proteomes" id="UP000190460">
    <property type="component" value="Unassembled WGS sequence"/>
</dbReference>
<reference evidence="1 2" key="1">
    <citation type="submission" date="2017-02" db="EMBL/GenBank/DDBJ databases">
        <authorList>
            <person name="Peterson S.W."/>
        </authorList>
    </citation>
    <scope>NUCLEOTIDE SEQUENCE [LARGE SCALE GENOMIC DNA]</scope>
    <source>
        <strain evidence="1 2">ATCC 49788</strain>
    </source>
</reference>
<evidence type="ECO:0000313" key="1">
    <source>
        <dbReference type="EMBL" id="SKA96978.1"/>
    </source>
</evidence>
<accession>A0A1T4Y641</accession>
<organism evidence="1 2">
    <name type="scientific">Thiothrix eikelboomii</name>
    <dbReference type="NCBI Taxonomy" id="92487"/>
    <lineage>
        <taxon>Bacteria</taxon>
        <taxon>Pseudomonadati</taxon>
        <taxon>Pseudomonadota</taxon>
        <taxon>Gammaproteobacteria</taxon>
        <taxon>Thiotrichales</taxon>
        <taxon>Thiotrichaceae</taxon>
        <taxon>Thiothrix</taxon>
    </lineage>
</organism>
<dbReference type="AlphaFoldDB" id="A0A1T4Y641"/>
<keyword evidence="2" id="KW-1185">Reference proteome</keyword>
<dbReference type="EMBL" id="FUYB01000040">
    <property type="protein sequence ID" value="SKA96978.1"/>
    <property type="molecule type" value="Genomic_DNA"/>
</dbReference>
<gene>
    <name evidence="1" type="ORF">SAMN02745130_03945</name>
</gene>
<name>A0A1T4Y641_9GAMM</name>
<dbReference type="RefSeq" id="WP_078924350.1">
    <property type="nucleotide sequence ID" value="NZ_FUYB01000040.1"/>
</dbReference>
<dbReference type="STRING" id="92487.SAMN02745130_03945"/>
<sequence length="72" mass="7727">MNANTDKTQNSPTKAIFGWSLEQKALPMGGGILDMDSGDIVSLSDMAIRRAQRIVELSNEFEGKVTSVGVKA</sequence>
<evidence type="ECO:0000313" key="2">
    <source>
        <dbReference type="Proteomes" id="UP000190460"/>
    </source>
</evidence>
<protein>
    <submittedName>
        <fullName evidence="1">Uncharacterized protein</fullName>
    </submittedName>
</protein>